<feature type="compositionally biased region" description="Basic and acidic residues" evidence="1">
    <location>
        <begin position="52"/>
        <end position="61"/>
    </location>
</feature>
<dbReference type="AlphaFoldDB" id="A0A5M7BTP4"/>
<reference evidence="2 3" key="1">
    <citation type="submission" date="2019-09" db="EMBL/GenBank/DDBJ databases">
        <title>Draft genome sequence of the thermophilic Saccharopolyspora hirsuta VKM Ac-666T.</title>
        <authorList>
            <person name="Lobastova T.G."/>
            <person name="Fokina V."/>
            <person name="Bragin E.Y."/>
            <person name="Shtratnikova V.Y."/>
            <person name="Starodumova I.P."/>
            <person name="Tarlachkov S.V."/>
            <person name="Donova M.V."/>
        </authorList>
    </citation>
    <scope>NUCLEOTIDE SEQUENCE [LARGE SCALE GENOMIC DNA]</scope>
    <source>
        <strain evidence="2 3">VKM Ac-666</strain>
    </source>
</reference>
<evidence type="ECO:0000256" key="1">
    <source>
        <dbReference type="SAM" id="MobiDB-lite"/>
    </source>
</evidence>
<keyword evidence="3" id="KW-1185">Reference proteome</keyword>
<comment type="caution">
    <text evidence="2">The sequence shown here is derived from an EMBL/GenBank/DDBJ whole genome shotgun (WGS) entry which is preliminary data.</text>
</comment>
<gene>
    <name evidence="2" type="ORF">F1721_15100</name>
</gene>
<dbReference type="EMBL" id="VWPH01000006">
    <property type="protein sequence ID" value="KAA5833596.1"/>
    <property type="molecule type" value="Genomic_DNA"/>
</dbReference>
<dbReference type="OrthoDB" id="503788at2"/>
<sequence length="143" mass="15923">MPAARARSTGRSLAFGLTTRRLSDTAALQGCRQLHPEPGSARHRQRADEEDTVRRAGRRDTADRRLTGLLAERVTGRPASAQVADRVIRPLGLRDTCWPGVGDRTRAVRRQSTSYIGLGSFTARSAWPPSRSEFWSPMLRTIR</sequence>
<evidence type="ECO:0000313" key="3">
    <source>
        <dbReference type="Proteomes" id="UP000323946"/>
    </source>
</evidence>
<accession>A0A5M7BTP4</accession>
<dbReference type="InterPro" id="IPR012338">
    <property type="entry name" value="Beta-lactam/transpept-like"/>
</dbReference>
<dbReference type="Proteomes" id="UP000323946">
    <property type="component" value="Unassembled WGS sequence"/>
</dbReference>
<organism evidence="2 3">
    <name type="scientific">Saccharopolyspora hirsuta</name>
    <dbReference type="NCBI Taxonomy" id="1837"/>
    <lineage>
        <taxon>Bacteria</taxon>
        <taxon>Bacillati</taxon>
        <taxon>Actinomycetota</taxon>
        <taxon>Actinomycetes</taxon>
        <taxon>Pseudonocardiales</taxon>
        <taxon>Pseudonocardiaceae</taxon>
        <taxon>Saccharopolyspora</taxon>
    </lineage>
</organism>
<evidence type="ECO:0000313" key="2">
    <source>
        <dbReference type="EMBL" id="KAA5833596.1"/>
    </source>
</evidence>
<proteinExistence type="predicted"/>
<protein>
    <submittedName>
        <fullName evidence="2">Beta-lactamase family protein</fullName>
    </submittedName>
</protein>
<dbReference type="SUPFAM" id="SSF56601">
    <property type="entry name" value="beta-lactamase/transpeptidase-like"/>
    <property type="match status" value="1"/>
</dbReference>
<feature type="region of interest" description="Disordered" evidence="1">
    <location>
        <begin position="33"/>
        <end position="61"/>
    </location>
</feature>
<dbReference type="Gene3D" id="3.40.710.10">
    <property type="entry name" value="DD-peptidase/beta-lactamase superfamily"/>
    <property type="match status" value="1"/>
</dbReference>
<name>A0A5M7BTP4_SACHI</name>